<dbReference type="Proteomes" id="UP001148838">
    <property type="component" value="Unassembled WGS sequence"/>
</dbReference>
<comment type="caution">
    <text evidence="1">The sequence shown here is derived from an EMBL/GenBank/DDBJ whole genome shotgun (WGS) entry which is preliminary data.</text>
</comment>
<proteinExistence type="predicted"/>
<sequence>MAGLSEGGNEPAGSLKAICKYVSLCNEKVISVSYIWTRKKRRSLYRRLPKAADSLDRPPWNVVQRCWMASAMAPETDLLGKEFRLGPTGDFGGNLPKQEWYMDSVGCTNQPLRELCG</sequence>
<organism evidence="1 2">
    <name type="scientific">Periplaneta americana</name>
    <name type="common">American cockroach</name>
    <name type="synonym">Blatta americana</name>
    <dbReference type="NCBI Taxonomy" id="6978"/>
    <lineage>
        <taxon>Eukaryota</taxon>
        <taxon>Metazoa</taxon>
        <taxon>Ecdysozoa</taxon>
        <taxon>Arthropoda</taxon>
        <taxon>Hexapoda</taxon>
        <taxon>Insecta</taxon>
        <taxon>Pterygota</taxon>
        <taxon>Neoptera</taxon>
        <taxon>Polyneoptera</taxon>
        <taxon>Dictyoptera</taxon>
        <taxon>Blattodea</taxon>
        <taxon>Blattoidea</taxon>
        <taxon>Blattidae</taxon>
        <taxon>Blattinae</taxon>
        <taxon>Periplaneta</taxon>
    </lineage>
</organism>
<name>A0ABQ8SF39_PERAM</name>
<evidence type="ECO:0000313" key="2">
    <source>
        <dbReference type="Proteomes" id="UP001148838"/>
    </source>
</evidence>
<gene>
    <name evidence="1" type="ORF">ANN_21201</name>
</gene>
<evidence type="ECO:0008006" key="3">
    <source>
        <dbReference type="Google" id="ProtNLM"/>
    </source>
</evidence>
<reference evidence="1 2" key="1">
    <citation type="journal article" date="2022" name="Allergy">
        <title>Genome assembly and annotation of Periplaneta americana reveal a comprehensive cockroach allergen profile.</title>
        <authorList>
            <person name="Wang L."/>
            <person name="Xiong Q."/>
            <person name="Saelim N."/>
            <person name="Wang L."/>
            <person name="Nong W."/>
            <person name="Wan A.T."/>
            <person name="Shi M."/>
            <person name="Liu X."/>
            <person name="Cao Q."/>
            <person name="Hui J.H.L."/>
            <person name="Sookrung N."/>
            <person name="Leung T.F."/>
            <person name="Tungtrongchitr A."/>
            <person name="Tsui S.K.W."/>
        </authorList>
    </citation>
    <scope>NUCLEOTIDE SEQUENCE [LARGE SCALE GENOMIC DNA]</scope>
    <source>
        <strain evidence="1">PWHHKU_190912</strain>
    </source>
</reference>
<dbReference type="EMBL" id="JAJSOF020000029">
    <property type="protein sequence ID" value="KAJ4432578.1"/>
    <property type="molecule type" value="Genomic_DNA"/>
</dbReference>
<protein>
    <recommendedName>
        <fullName evidence="3">Per a allergen</fullName>
    </recommendedName>
</protein>
<evidence type="ECO:0000313" key="1">
    <source>
        <dbReference type="EMBL" id="KAJ4432578.1"/>
    </source>
</evidence>
<accession>A0ABQ8SF39</accession>
<keyword evidence="2" id="KW-1185">Reference proteome</keyword>